<dbReference type="InterPro" id="IPR017946">
    <property type="entry name" value="PLC-like_Pdiesterase_TIM-brl"/>
</dbReference>
<dbReference type="GO" id="GO:0006629">
    <property type="term" value="P:lipid metabolic process"/>
    <property type="evidence" value="ECO:0007669"/>
    <property type="project" value="InterPro"/>
</dbReference>
<dbReference type="OrthoDB" id="1058301at2759"/>
<dbReference type="Gene3D" id="3.20.20.190">
    <property type="entry name" value="Phosphatidylinositol (PI) phosphodiesterase"/>
    <property type="match status" value="1"/>
</dbReference>
<dbReference type="Proteomes" id="UP000504603">
    <property type="component" value="Unplaced"/>
</dbReference>
<dbReference type="Pfam" id="PF03009">
    <property type="entry name" value="GDPD"/>
    <property type="match status" value="1"/>
</dbReference>
<evidence type="ECO:0000313" key="9">
    <source>
        <dbReference type="RefSeq" id="XP_022133140.1"/>
    </source>
</evidence>
<evidence type="ECO:0000256" key="6">
    <source>
        <dbReference type="SAM" id="MobiDB-lite"/>
    </source>
</evidence>
<evidence type="ECO:0000313" key="8">
    <source>
        <dbReference type="Proteomes" id="UP000504603"/>
    </source>
</evidence>
<dbReference type="PANTHER" id="PTHR43620:SF44">
    <property type="entry name" value="GLYCEROPHOSPHODIESTER PHOSPHODIESTERASE GDPDL6-RELATED"/>
    <property type="match status" value="1"/>
</dbReference>
<dbReference type="AlphaFoldDB" id="A0A6J1BUG3"/>
<dbReference type="GO" id="GO:0006071">
    <property type="term" value="P:glycerol metabolic process"/>
    <property type="evidence" value="ECO:0007669"/>
    <property type="project" value="UniProtKB-KW"/>
</dbReference>
<accession>A0A6J1BUG3</accession>
<evidence type="ECO:0000256" key="4">
    <source>
        <dbReference type="ARBA" id="ARBA00022801"/>
    </source>
</evidence>
<evidence type="ECO:0000256" key="5">
    <source>
        <dbReference type="ARBA" id="ARBA00047512"/>
    </source>
</evidence>
<dbReference type="PANTHER" id="PTHR43620">
    <property type="entry name" value="GLYCEROPHOSPHORYL DIESTER PHOSPHODIESTERASE"/>
    <property type="match status" value="1"/>
</dbReference>
<proteinExistence type="predicted"/>
<keyword evidence="3" id="KW-0319">Glycerol metabolism</keyword>
<protein>
    <recommendedName>
        <fullName evidence="1">glycerophosphodiester phosphodiesterase</fullName>
        <ecNumber evidence="1">3.1.4.46</ecNumber>
    </recommendedName>
</protein>
<dbReference type="EC" id="3.1.4.46" evidence="1"/>
<keyword evidence="8" id="KW-1185">Reference proteome</keyword>
<evidence type="ECO:0000256" key="1">
    <source>
        <dbReference type="ARBA" id="ARBA00012247"/>
    </source>
</evidence>
<dbReference type="GeneID" id="111005815"/>
<keyword evidence="4" id="KW-0378">Hydrolase</keyword>
<organism evidence="8 9">
    <name type="scientific">Momordica charantia</name>
    <name type="common">Bitter gourd</name>
    <name type="synonym">Balsam pear</name>
    <dbReference type="NCBI Taxonomy" id="3673"/>
    <lineage>
        <taxon>Eukaryota</taxon>
        <taxon>Viridiplantae</taxon>
        <taxon>Streptophyta</taxon>
        <taxon>Embryophyta</taxon>
        <taxon>Tracheophyta</taxon>
        <taxon>Spermatophyta</taxon>
        <taxon>Magnoliopsida</taxon>
        <taxon>eudicotyledons</taxon>
        <taxon>Gunneridae</taxon>
        <taxon>Pentapetalae</taxon>
        <taxon>rosids</taxon>
        <taxon>fabids</taxon>
        <taxon>Cucurbitales</taxon>
        <taxon>Cucurbitaceae</taxon>
        <taxon>Momordiceae</taxon>
        <taxon>Momordica</taxon>
    </lineage>
</organism>
<evidence type="ECO:0000256" key="3">
    <source>
        <dbReference type="ARBA" id="ARBA00022798"/>
    </source>
</evidence>
<feature type="region of interest" description="Disordered" evidence="6">
    <location>
        <begin position="261"/>
        <end position="283"/>
    </location>
</feature>
<dbReference type="SUPFAM" id="SSF51695">
    <property type="entry name" value="PLC-like phosphodiesterases"/>
    <property type="match status" value="1"/>
</dbReference>
<reference evidence="9" key="1">
    <citation type="submission" date="2025-08" db="UniProtKB">
        <authorList>
            <consortium name="RefSeq"/>
        </authorList>
    </citation>
    <scope>IDENTIFICATION</scope>
    <source>
        <strain evidence="9">OHB3-1</strain>
    </source>
</reference>
<keyword evidence="2" id="KW-0732">Signal</keyword>
<feature type="domain" description="GP-PDE" evidence="7">
    <location>
        <begin position="16"/>
        <end position="201"/>
    </location>
</feature>
<dbReference type="RefSeq" id="XP_022133140.1">
    <property type="nucleotide sequence ID" value="XM_022277448.1"/>
</dbReference>
<dbReference type="KEGG" id="mcha:111005815"/>
<evidence type="ECO:0000256" key="2">
    <source>
        <dbReference type="ARBA" id="ARBA00022729"/>
    </source>
</evidence>
<dbReference type="GO" id="GO:0008889">
    <property type="term" value="F:glycerophosphodiester phosphodiesterase activity"/>
    <property type="evidence" value="ECO:0007669"/>
    <property type="project" value="UniProtKB-EC"/>
</dbReference>
<evidence type="ECO:0000259" key="7">
    <source>
        <dbReference type="Pfam" id="PF03009"/>
    </source>
</evidence>
<sequence length="316" mass="34564">MPQITNPFMATSGIQRNPAFKNKGKFFTLSQFLDFAKAKAVAGVMINIQHASYLAAKKGLDIIEIVTNSLKNATLENQRVFIRSDDTSVLSNFQKIPNYTRVLTVDTKIGDAPMKPLEEIRHHAQAVAIPRASVIKITNYFTTGVTKVVKEMQAANLTVFVFVMRNEYVSLAYDFFSESTMEIATYVDLFHVDGVITEFPKSASRYITCPCRTNLPRNDSYSIMPPEIGSLLDLVPEYAQPPADAPFPPLNVGDIVDPPLPPVSKNATNGGSSKVGGPATGTSSPALSNHLPNLFLSLFCIFMLTLTLLSNSHSAL</sequence>
<gene>
    <name evidence="9" type="primary">LOC111005815</name>
</gene>
<dbReference type="InterPro" id="IPR030395">
    <property type="entry name" value="GP_PDE_dom"/>
</dbReference>
<comment type="catalytic activity">
    <reaction evidence="5">
        <text>a sn-glycero-3-phosphodiester + H2O = an alcohol + sn-glycerol 3-phosphate + H(+)</text>
        <dbReference type="Rhea" id="RHEA:12969"/>
        <dbReference type="ChEBI" id="CHEBI:15377"/>
        <dbReference type="ChEBI" id="CHEBI:15378"/>
        <dbReference type="ChEBI" id="CHEBI:30879"/>
        <dbReference type="ChEBI" id="CHEBI:57597"/>
        <dbReference type="ChEBI" id="CHEBI:83408"/>
        <dbReference type="EC" id="3.1.4.46"/>
    </reaction>
</comment>
<name>A0A6J1BUG3_MOMCH</name>